<proteinExistence type="predicted"/>
<evidence type="ECO:0000313" key="1">
    <source>
        <dbReference type="EMBL" id="AHH98279.1"/>
    </source>
</evidence>
<organism evidence="1 2">
    <name type="scientific">Kutzneria albida DSM 43870</name>
    <dbReference type="NCBI Taxonomy" id="1449976"/>
    <lineage>
        <taxon>Bacteria</taxon>
        <taxon>Bacillati</taxon>
        <taxon>Actinomycetota</taxon>
        <taxon>Actinomycetes</taxon>
        <taxon>Pseudonocardiales</taxon>
        <taxon>Pseudonocardiaceae</taxon>
        <taxon>Kutzneria</taxon>
    </lineage>
</organism>
<dbReference type="AlphaFoldDB" id="W5WJE1"/>
<name>W5WJE1_9PSEU</name>
<dbReference type="Proteomes" id="UP000019225">
    <property type="component" value="Chromosome"/>
</dbReference>
<sequence>MAGRADRDRIDRGIRNAILAADWDKVISLAEEEQ</sequence>
<protein>
    <submittedName>
        <fullName evidence="1">Uncharacterized protein</fullName>
    </submittedName>
</protein>
<dbReference type="HOGENOM" id="CLU_3374271_0_0_11"/>
<accession>W5WJE1</accession>
<gene>
    <name evidence="1" type="ORF">KALB_4917</name>
</gene>
<dbReference type="KEGG" id="kal:KALB_4917"/>
<dbReference type="EMBL" id="CP007155">
    <property type="protein sequence ID" value="AHH98279.1"/>
    <property type="molecule type" value="Genomic_DNA"/>
</dbReference>
<evidence type="ECO:0000313" key="2">
    <source>
        <dbReference type="Proteomes" id="UP000019225"/>
    </source>
</evidence>
<reference evidence="1 2" key="1">
    <citation type="journal article" date="2014" name="BMC Genomics">
        <title>Complete genome sequence of producer of the glycopeptide antibiotic Aculeximycin Kutzneria albida DSM 43870T, a representative of minor genus of Pseudonocardiaceae.</title>
        <authorList>
            <person name="Rebets Y."/>
            <person name="Tokovenko B."/>
            <person name="Lushchyk I."/>
            <person name="Ruckert C."/>
            <person name="Zaburannyi N."/>
            <person name="Bechthold A."/>
            <person name="Kalinowski J."/>
            <person name="Luzhetskyy A."/>
        </authorList>
    </citation>
    <scope>NUCLEOTIDE SEQUENCE [LARGE SCALE GENOMIC DNA]</scope>
    <source>
        <strain evidence="1">DSM 43870</strain>
    </source>
</reference>
<keyword evidence="2" id="KW-1185">Reference proteome</keyword>